<gene>
    <name evidence="2" type="ORF">FE392_02010</name>
</gene>
<evidence type="ECO:0000259" key="1">
    <source>
        <dbReference type="PROSITE" id="PS51186"/>
    </source>
</evidence>
<dbReference type="RefSeq" id="WP_319928558.1">
    <property type="nucleotide sequence ID" value="NZ_VCDN01000011.1"/>
</dbReference>
<feature type="domain" description="N-acetyltransferase" evidence="1">
    <location>
        <begin position="2"/>
        <end position="174"/>
    </location>
</feature>
<dbReference type="CDD" id="cd04301">
    <property type="entry name" value="NAT_SF"/>
    <property type="match status" value="1"/>
</dbReference>
<dbReference type="Proteomes" id="UP001271890">
    <property type="component" value="Unassembled WGS sequence"/>
</dbReference>
<protein>
    <submittedName>
        <fullName evidence="2">GNAT family N-acetyltransferase</fullName>
    </submittedName>
</protein>
<sequence length="175" mass="20557">MLKIREATSKDAALLSQLFETSYRFHFSNLWLDKDELEKYLTEECSLETISTSLHTSEHKWFLAETADVNAKVIGFSKIIINKTIPDENITGLYLHKLYLIPHLTGKKYGEQLFDHVVKLGREWEQKWLWLEVLENNKNAIKFYANKGMQKQKDIVFTSPKQQSTLHIMTKKLHD</sequence>
<evidence type="ECO:0000313" key="2">
    <source>
        <dbReference type="EMBL" id="MDX7986112.1"/>
    </source>
</evidence>
<comment type="caution">
    <text evidence="2">The sequence shown here is derived from an EMBL/GenBank/DDBJ whole genome shotgun (WGS) entry which is preliminary data.</text>
</comment>
<name>A0ABU4S4H3_9GAMM</name>
<dbReference type="InterPro" id="IPR000182">
    <property type="entry name" value="GNAT_dom"/>
</dbReference>
<evidence type="ECO:0000313" key="3">
    <source>
        <dbReference type="Proteomes" id="UP001271890"/>
    </source>
</evidence>
<keyword evidence="3" id="KW-1185">Reference proteome</keyword>
<dbReference type="InterPro" id="IPR016181">
    <property type="entry name" value="Acyl_CoA_acyltransferase"/>
</dbReference>
<dbReference type="EMBL" id="VCDN01000011">
    <property type="protein sequence ID" value="MDX7986112.1"/>
    <property type="molecule type" value="Genomic_DNA"/>
</dbReference>
<reference evidence="3" key="1">
    <citation type="journal article" date="2024" name="Toxins">
        <title>Genome Sequence Analysis of Native Xenorhabdus Strains Isolated from Entomopathogenic Nematodes in Argentina.</title>
        <authorList>
            <person name="Palma L."/>
            <person name="Frizzo L."/>
            <person name="Kaiser S."/>
            <person name="Berry C."/>
            <person name="Caballero P."/>
            <person name="Bode H.B."/>
            <person name="Del Valle E.E."/>
        </authorList>
    </citation>
    <scope>NUCLEOTIDE SEQUENCE [LARGE SCALE GENOMIC DNA]</scope>
    <source>
        <strain evidence="3">12</strain>
    </source>
</reference>
<proteinExistence type="predicted"/>
<accession>A0ABU4S4H3</accession>
<dbReference type="SUPFAM" id="SSF55729">
    <property type="entry name" value="Acyl-CoA N-acyltransferases (Nat)"/>
    <property type="match status" value="1"/>
</dbReference>
<organism evidence="2 3">
    <name type="scientific">Xenorhabdus santafensis</name>
    <dbReference type="NCBI Taxonomy" id="2582833"/>
    <lineage>
        <taxon>Bacteria</taxon>
        <taxon>Pseudomonadati</taxon>
        <taxon>Pseudomonadota</taxon>
        <taxon>Gammaproteobacteria</taxon>
        <taxon>Enterobacterales</taxon>
        <taxon>Morganellaceae</taxon>
        <taxon>Xenorhabdus</taxon>
    </lineage>
</organism>
<dbReference type="Gene3D" id="3.40.630.30">
    <property type="match status" value="1"/>
</dbReference>
<dbReference type="Pfam" id="PF00583">
    <property type="entry name" value="Acetyltransf_1"/>
    <property type="match status" value="1"/>
</dbReference>
<dbReference type="PROSITE" id="PS51186">
    <property type="entry name" value="GNAT"/>
    <property type="match status" value="1"/>
</dbReference>